<dbReference type="SUPFAM" id="SSF56112">
    <property type="entry name" value="Protein kinase-like (PK-like)"/>
    <property type="match status" value="1"/>
</dbReference>
<gene>
    <name evidence="23" type="ORF">JCGZ_21327</name>
</gene>
<sequence length="729" mass="82115">MFTPIWIANRNKPLNDSSGIMKVYEDGNLVVLNGNGEVLWSSSVSTRVDNSSAELTDVGDLVLRDNNNGNIIWESFQHPGDSFVSSMKLTANQRTQEKILLTSWKEPSDPSIGSFSAGIDVFEIPQFFIWKGNRPYWRSGQWNRRIFIGVPGMSSGYLDGFLLEGDRSSGNFSFRFTYIDKSHPNIFVLSPEGKLIQKTWTNSPKSWQIDWQTPENECDIYGFCGEFGVCNPENSPVCSCLKGFEPKNADEWSRGNWTGGCVRSRLLQCERIITGDEAGKYDEFSKLETVKVPDLAYWSPSLEQECKDNCLNNCSCIAYSYFSDVGCMSWTGNLIDIQKFSSGGADLYIRLAYSELDNDRNLKVIIGIAVVIGVITISIFAFFMWRSMAKYKERRRKNREMLLVNSNENHPTFSDVNMLVDSIDKVKLQELPVFNLQKLALATGNFDVANKLGQGGFGPVYKGKLSDRRESGGIKTPPSKSGGTLWLLCRRKRENADPSKKQILDWRKRFHIIEGICRGLLYLHRDSRLRIIHRDLKASNILLDQELNPKISDFGMARIFGGNEDQANTRRVVGTYGYMSPEYAMEGRFSEKSDMFSFGVLLLEIVSGRRNTSFYENEQALSLLGFAWKLWNEGNNAALVDPVVSDPCYQAEISRCIHVGLLCVQEFAKDRPTVSTVISMLNSEIVDLPIPKQPAFTERQVALDSAGSSQQSLKNCSVNLVTLTVIDAR</sequence>
<dbReference type="EMBL" id="KK915662">
    <property type="protein sequence ID" value="KDP20856.1"/>
    <property type="molecule type" value="Genomic_DNA"/>
</dbReference>
<evidence type="ECO:0000256" key="5">
    <source>
        <dbReference type="ARBA" id="ARBA00022692"/>
    </source>
</evidence>
<dbReference type="InterPro" id="IPR000858">
    <property type="entry name" value="S_locus_glycoprot_dom"/>
</dbReference>
<dbReference type="PANTHER" id="PTHR27002">
    <property type="entry name" value="RECEPTOR-LIKE SERINE/THREONINE-PROTEIN KINASE SD1-8"/>
    <property type="match status" value="1"/>
</dbReference>
<evidence type="ECO:0000256" key="18">
    <source>
        <dbReference type="SAM" id="Phobius"/>
    </source>
</evidence>
<dbReference type="InterPro" id="IPR000742">
    <property type="entry name" value="EGF"/>
</dbReference>
<keyword evidence="13" id="KW-0325">Glycoprotein</keyword>
<dbReference type="GO" id="GO:0106310">
    <property type="term" value="F:protein serine kinase activity"/>
    <property type="evidence" value="ECO:0007669"/>
    <property type="project" value="RHEA"/>
</dbReference>
<dbReference type="CDD" id="cd00054">
    <property type="entry name" value="EGF_CA"/>
    <property type="match status" value="1"/>
</dbReference>
<evidence type="ECO:0000256" key="14">
    <source>
        <dbReference type="ARBA" id="ARBA00047899"/>
    </source>
</evidence>
<dbReference type="Pfam" id="PF08276">
    <property type="entry name" value="PAN_2"/>
    <property type="match status" value="1"/>
</dbReference>
<dbReference type="SUPFAM" id="SSF51110">
    <property type="entry name" value="alpha-D-mannose-specific plant lectins"/>
    <property type="match status" value="1"/>
</dbReference>
<dbReference type="PROSITE" id="PS50011">
    <property type="entry name" value="PROTEIN_KINASE_DOM"/>
    <property type="match status" value="1"/>
</dbReference>
<dbReference type="Pfam" id="PF11883">
    <property type="entry name" value="DUF3403"/>
    <property type="match status" value="1"/>
</dbReference>
<comment type="similarity">
    <text evidence="16">Belongs to the protein kinase superfamily. Ser/Thr protein kinase family.</text>
</comment>
<keyword evidence="5 18" id="KW-0812">Transmembrane</keyword>
<dbReference type="SMART" id="SM00473">
    <property type="entry name" value="PAN_AP"/>
    <property type="match status" value="1"/>
</dbReference>
<dbReference type="FunFam" id="1.10.510.10:FF:000060">
    <property type="entry name" value="G-type lectin S-receptor-like serine/threonine-protein kinase"/>
    <property type="match status" value="1"/>
</dbReference>
<dbReference type="InterPro" id="IPR036426">
    <property type="entry name" value="Bulb-type_lectin_dom_sf"/>
</dbReference>
<keyword evidence="2" id="KW-1003">Cell membrane</keyword>
<evidence type="ECO:0000256" key="13">
    <source>
        <dbReference type="ARBA" id="ARBA00023180"/>
    </source>
</evidence>
<evidence type="ECO:0000259" key="20">
    <source>
        <dbReference type="PROSITE" id="PS50026"/>
    </source>
</evidence>
<organism evidence="23 24">
    <name type="scientific">Jatropha curcas</name>
    <name type="common">Barbados nut</name>
    <dbReference type="NCBI Taxonomy" id="180498"/>
    <lineage>
        <taxon>Eukaryota</taxon>
        <taxon>Viridiplantae</taxon>
        <taxon>Streptophyta</taxon>
        <taxon>Embryophyta</taxon>
        <taxon>Tracheophyta</taxon>
        <taxon>Spermatophyta</taxon>
        <taxon>Magnoliopsida</taxon>
        <taxon>eudicotyledons</taxon>
        <taxon>Gunneridae</taxon>
        <taxon>Pentapetalae</taxon>
        <taxon>rosids</taxon>
        <taxon>fabids</taxon>
        <taxon>Malpighiales</taxon>
        <taxon>Euphorbiaceae</taxon>
        <taxon>Crotonoideae</taxon>
        <taxon>Jatropheae</taxon>
        <taxon>Jatropha</taxon>
    </lineage>
</organism>
<dbReference type="PANTHER" id="PTHR27002:SF1082">
    <property type="entry name" value="OS06G0693000 PROTEIN"/>
    <property type="match status" value="1"/>
</dbReference>
<dbReference type="PROSITE" id="PS50948">
    <property type="entry name" value="PAN"/>
    <property type="match status" value="1"/>
</dbReference>
<keyword evidence="10 18" id="KW-1133">Transmembrane helix</keyword>
<comment type="catalytic activity">
    <reaction evidence="14 16">
        <text>L-threonyl-[protein] + ATP = O-phospho-L-threonyl-[protein] + ADP + H(+)</text>
        <dbReference type="Rhea" id="RHEA:46608"/>
        <dbReference type="Rhea" id="RHEA-COMP:11060"/>
        <dbReference type="Rhea" id="RHEA-COMP:11605"/>
        <dbReference type="ChEBI" id="CHEBI:15378"/>
        <dbReference type="ChEBI" id="CHEBI:30013"/>
        <dbReference type="ChEBI" id="CHEBI:30616"/>
        <dbReference type="ChEBI" id="CHEBI:61977"/>
        <dbReference type="ChEBI" id="CHEBI:456216"/>
        <dbReference type="EC" id="2.7.11.1"/>
    </reaction>
</comment>
<dbReference type="SMART" id="SM00220">
    <property type="entry name" value="S_TKc"/>
    <property type="match status" value="1"/>
</dbReference>
<dbReference type="InterPro" id="IPR000719">
    <property type="entry name" value="Prot_kinase_dom"/>
</dbReference>
<evidence type="ECO:0000259" key="21">
    <source>
        <dbReference type="PROSITE" id="PS50927"/>
    </source>
</evidence>
<evidence type="ECO:0000256" key="16">
    <source>
        <dbReference type="PIRNR" id="PIRNR000641"/>
    </source>
</evidence>
<dbReference type="GO" id="GO:0005886">
    <property type="term" value="C:plasma membrane"/>
    <property type="evidence" value="ECO:0007669"/>
    <property type="project" value="UniProtKB-SubCell"/>
</dbReference>
<protein>
    <recommendedName>
        <fullName evidence="16">Receptor-like serine/threonine-protein kinase</fullName>
        <ecNumber evidence="16">2.7.11.1</ecNumber>
    </recommendedName>
</protein>
<keyword evidence="3 16" id="KW-0723">Serine/threonine-protein kinase</keyword>
<reference evidence="23 24" key="1">
    <citation type="journal article" date="2014" name="PLoS ONE">
        <title>Global Analysis of Gene Expression Profiles in Physic Nut (Jatropha curcas L.) Seedlings Exposed to Salt Stress.</title>
        <authorList>
            <person name="Zhang L."/>
            <person name="Zhang C."/>
            <person name="Wu P."/>
            <person name="Chen Y."/>
            <person name="Li M."/>
            <person name="Jiang H."/>
            <person name="Wu G."/>
        </authorList>
    </citation>
    <scope>NUCLEOTIDE SEQUENCE [LARGE SCALE GENOMIC DNA]</scope>
    <source>
        <strain evidence="24">cv. GZQX0401</strain>
        <tissue evidence="23">Young leaves</tissue>
    </source>
</reference>
<dbReference type="InterPro" id="IPR024171">
    <property type="entry name" value="SRK-like_kinase"/>
</dbReference>
<evidence type="ECO:0000256" key="17">
    <source>
        <dbReference type="PROSITE-ProRule" id="PRU00076"/>
    </source>
</evidence>
<evidence type="ECO:0000256" key="10">
    <source>
        <dbReference type="ARBA" id="ARBA00022989"/>
    </source>
</evidence>
<dbReference type="Gene3D" id="2.90.10.30">
    <property type="match status" value="1"/>
</dbReference>
<keyword evidence="9 16" id="KW-0067">ATP-binding</keyword>
<keyword evidence="11 18" id="KW-0472">Membrane</keyword>
<evidence type="ECO:0000256" key="9">
    <source>
        <dbReference type="ARBA" id="ARBA00022840"/>
    </source>
</evidence>
<accession>A0A067JAL4</accession>
<evidence type="ECO:0000256" key="8">
    <source>
        <dbReference type="ARBA" id="ARBA00022777"/>
    </source>
</evidence>
<dbReference type="InterPro" id="IPR003609">
    <property type="entry name" value="Pan_app"/>
</dbReference>
<dbReference type="Pfam" id="PF00069">
    <property type="entry name" value="Pkinase"/>
    <property type="match status" value="1"/>
</dbReference>
<evidence type="ECO:0000256" key="6">
    <source>
        <dbReference type="ARBA" id="ARBA00022729"/>
    </source>
</evidence>
<dbReference type="GO" id="GO:0004674">
    <property type="term" value="F:protein serine/threonine kinase activity"/>
    <property type="evidence" value="ECO:0007669"/>
    <property type="project" value="UniProtKB-KW"/>
</dbReference>
<dbReference type="Gene3D" id="3.30.200.20">
    <property type="entry name" value="Phosphorylase Kinase, domain 1"/>
    <property type="match status" value="1"/>
</dbReference>
<feature type="domain" description="Bulb-type lectin" evidence="21">
    <location>
        <begin position="1"/>
        <end position="76"/>
    </location>
</feature>
<dbReference type="PROSITE" id="PS50026">
    <property type="entry name" value="EGF_3"/>
    <property type="match status" value="1"/>
</dbReference>
<proteinExistence type="inferred from homology"/>
<keyword evidence="8 16" id="KW-0418">Kinase</keyword>
<dbReference type="SMART" id="SM00108">
    <property type="entry name" value="B_lectin"/>
    <property type="match status" value="1"/>
</dbReference>
<dbReference type="InterPro" id="IPR001480">
    <property type="entry name" value="Bulb-type_lectin_dom"/>
</dbReference>
<keyword evidence="7 16" id="KW-0547">Nucleotide-binding</keyword>
<evidence type="ECO:0000313" key="24">
    <source>
        <dbReference type="Proteomes" id="UP000027138"/>
    </source>
</evidence>
<keyword evidence="4 16" id="KW-0808">Transferase</keyword>
<dbReference type="Proteomes" id="UP000027138">
    <property type="component" value="Unassembled WGS sequence"/>
</dbReference>
<dbReference type="AlphaFoldDB" id="A0A067JAL4"/>
<evidence type="ECO:0000256" key="4">
    <source>
        <dbReference type="ARBA" id="ARBA00022679"/>
    </source>
</evidence>
<dbReference type="GO" id="GO:0048544">
    <property type="term" value="P:recognition of pollen"/>
    <property type="evidence" value="ECO:0007669"/>
    <property type="project" value="InterPro"/>
</dbReference>
<dbReference type="InterPro" id="IPR021820">
    <property type="entry name" value="S-locus_recpt_kinase_C"/>
</dbReference>
<evidence type="ECO:0000256" key="7">
    <source>
        <dbReference type="ARBA" id="ARBA00022741"/>
    </source>
</evidence>
<keyword evidence="12" id="KW-1015">Disulfide bond</keyword>
<dbReference type="PIRSF" id="PIRSF000641">
    <property type="entry name" value="SRK"/>
    <property type="match status" value="1"/>
</dbReference>
<dbReference type="OrthoDB" id="839991at2759"/>
<dbReference type="PROSITE" id="PS00108">
    <property type="entry name" value="PROTEIN_KINASE_ST"/>
    <property type="match status" value="1"/>
</dbReference>
<dbReference type="CDD" id="cd00028">
    <property type="entry name" value="B_lectin"/>
    <property type="match status" value="1"/>
</dbReference>
<dbReference type="Pfam" id="PF00954">
    <property type="entry name" value="S_locus_glycop"/>
    <property type="match status" value="1"/>
</dbReference>
<dbReference type="PROSITE" id="PS50927">
    <property type="entry name" value="BULB_LECTIN"/>
    <property type="match status" value="1"/>
</dbReference>
<dbReference type="InterPro" id="IPR008271">
    <property type="entry name" value="Ser/Thr_kinase_AS"/>
</dbReference>
<name>A0A067JAL4_JATCU</name>
<evidence type="ECO:0000256" key="12">
    <source>
        <dbReference type="ARBA" id="ARBA00023157"/>
    </source>
</evidence>
<evidence type="ECO:0000313" key="23">
    <source>
        <dbReference type="EMBL" id="KDP20856.1"/>
    </source>
</evidence>
<evidence type="ECO:0000259" key="19">
    <source>
        <dbReference type="PROSITE" id="PS50011"/>
    </source>
</evidence>
<dbReference type="Gene3D" id="1.10.510.10">
    <property type="entry name" value="Transferase(Phosphotransferase) domain 1"/>
    <property type="match status" value="1"/>
</dbReference>
<evidence type="ECO:0000256" key="2">
    <source>
        <dbReference type="ARBA" id="ARBA00022475"/>
    </source>
</evidence>
<comment type="caution">
    <text evidence="17">Lacks conserved residue(s) required for the propagation of feature annotation.</text>
</comment>
<dbReference type="CDD" id="cd01098">
    <property type="entry name" value="PAN_AP_plant"/>
    <property type="match status" value="1"/>
</dbReference>
<feature type="transmembrane region" description="Helical" evidence="18">
    <location>
        <begin position="364"/>
        <end position="385"/>
    </location>
</feature>
<evidence type="ECO:0000256" key="11">
    <source>
        <dbReference type="ARBA" id="ARBA00023136"/>
    </source>
</evidence>
<evidence type="ECO:0000256" key="15">
    <source>
        <dbReference type="ARBA" id="ARBA00048679"/>
    </source>
</evidence>
<comment type="subcellular location">
    <subcellularLocation>
        <location evidence="1">Cell membrane</location>
        <topology evidence="1">Single-pass type I membrane protein</topology>
    </subcellularLocation>
</comment>
<keyword evidence="17" id="KW-0245">EGF-like domain</keyword>
<feature type="domain" description="EGF-like" evidence="20">
    <location>
        <begin position="214"/>
        <end position="250"/>
    </location>
</feature>
<dbReference type="GO" id="GO:0005524">
    <property type="term" value="F:ATP binding"/>
    <property type="evidence" value="ECO:0007669"/>
    <property type="project" value="UniProtKB-KW"/>
</dbReference>
<keyword evidence="6" id="KW-0732">Signal</keyword>
<feature type="domain" description="Protein kinase" evidence="19">
    <location>
        <begin position="334"/>
        <end position="696"/>
    </location>
</feature>
<evidence type="ECO:0000256" key="1">
    <source>
        <dbReference type="ARBA" id="ARBA00004251"/>
    </source>
</evidence>
<dbReference type="EC" id="2.7.11.1" evidence="16"/>
<keyword evidence="24" id="KW-1185">Reference proteome</keyword>
<feature type="domain" description="Apple" evidence="22">
    <location>
        <begin position="269"/>
        <end position="352"/>
    </location>
</feature>
<evidence type="ECO:0000256" key="3">
    <source>
        <dbReference type="ARBA" id="ARBA00022527"/>
    </source>
</evidence>
<dbReference type="Pfam" id="PF01453">
    <property type="entry name" value="B_lectin"/>
    <property type="match status" value="1"/>
</dbReference>
<dbReference type="InterPro" id="IPR011009">
    <property type="entry name" value="Kinase-like_dom_sf"/>
</dbReference>
<comment type="catalytic activity">
    <reaction evidence="15 16">
        <text>L-seryl-[protein] + ATP = O-phospho-L-seryl-[protein] + ADP + H(+)</text>
        <dbReference type="Rhea" id="RHEA:17989"/>
        <dbReference type="Rhea" id="RHEA-COMP:9863"/>
        <dbReference type="Rhea" id="RHEA-COMP:11604"/>
        <dbReference type="ChEBI" id="CHEBI:15378"/>
        <dbReference type="ChEBI" id="CHEBI:29999"/>
        <dbReference type="ChEBI" id="CHEBI:30616"/>
        <dbReference type="ChEBI" id="CHEBI:83421"/>
        <dbReference type="ChEBI" id="CHEBI:456216"/>
        <dbReference type="EC" id="2.7.11.1"/>
    </reaction>
</comment>
<evidence type="ECO:0000259" key="22">
    <source>
        <dbReference type="PROSITE" id="PS50948"/>
    </source>
</evidence>